<feature type="domain" description="DUF5641" evidence="2">
    <location>
        <begin position="305"/>
        <end position="393"/>
    </location>
</feature>
<dbReference type="EMBL" id="CAVLGL010000093">
    <property type="protein sequence ID" value="CAK1595964.1"/>
    <property type="molecule type" value="Genomic_DNA"/>
</dbReference>
<dbReference type="PANTHER" id="PTHR47331">
    <property type="entry name" value="PHD-TYPE DOMAIN-CONTAINING PROTEIN"/>
    <property type="match status" value="1"/>
</dbReference>
<dbReference type="Pfam" id="PF18701">
    <property type="entry name" value="DUF5641"/>
    <property type="match status" value="1"/>
</dbReference>
<dbReference type="InterPro" id="IPR041588">
    <property type="entry name" value="Integrase_H2C2"/>
</dbReference>
<feature type="domain" description="Integrase zinc-binding" evidence="1">
    <location>
        <begin position="138"/>
        <end position="184"/>
    </location>
</feature>
<evidence type="ECO:0000259" key="1">
    <source>
        <dbReference type="Pfam" id="PF17921"/>
    </source>
</evidence>
<keyword evidence="4" id="KW-1185">Reference proteome</keyword>
<organism evidence="3 4">
    <name type="scientific">Parnassius mnemosyne</name>
    <name type="common">clouded apollo</name>
    <dbReference type="NCBI Taxonomy" id="213953"/>
    <lineage>
        <taxon>Eukaryota</taxon>
        <taxon>Metazoa</taxon>
        <taxon>Ecdysozoa</taxon>
        <taxon>Arthropoda</taxon>
        <taxon>Hexapoda</taxon>
        <taxon>Insecta</taxon>
        <taxon>Pterygota</taxon>
        <taxon>Neoptera</taxon>
        <taxon>Endopterygota</taxon>
        <taxon>Lepidoptera</taxon>
        <taxon>Glossata</taxon>
        <taxon>Ditrysia</taxon>
        <taxon>Papilionoidea</taxon>
        <taxon>Papilionidae</taxon>
        <taxon>Parnassiinae</taxon>
        <taxon>Parnassini</taxon>
        <taxon>Parnassius</taxon>
        <taxon>Driopa</taxon>
    </lineage>
</organism>
<gene>
    <name evidence="3" type="ORF">PARMNEM_LOCUS15374</name>
</gene>
<sequence length="466" mass="53580">MAAARKFPQLKGSKEFCWTDSGVALCWIKRELSWNTYVGNRVKEIRQNTDTNNWKHIPSTENWADLTSRGCNARQLLESKWWEGPPWLLQAPETWPYSALIVDEKEANKELKKTTRTNTCTEQNENLKTPMVIPAKNEVVQRMVEQRHVQLLHAGTNMMIADLRKRFWIIGIRRLVQSVIDKCMFSKRHVAKPTQASTAPLPIERIQPRVPFQVISVDLAAPLYLLNGEKCWIVVYTWTSSVTYEEIQTLLCGCEAVINDRPLTYIEGDNTDSLEPLRPSCFLQAIPQSQVTDLDNIDATSLNRRLRYLQRLRNDFRQRFKSEFLIELVQKGKQEDQGLKVGDIVLVESEAKRVKWPLGRLIEIYRGKDRVDRTAKTITSVGCKTRPFQRLYKLKLSFSGAEGGTEEIKGTREAQVDNKTSLGNKFSIVLYPSSTIIKKRVAVDKEAPEKTTRLGRTIRLPSKFKI</sequence>
<evidence type="ECO:0000313" key="3">
    <source>
        <dbReference type="EMBL" id="CAK1595964.1"/>
    </source>
</evidence>
<dbReference type="Proteomes" id="UP001314205">
    <property type="component" value="Unassembled WGS sequence"/>
</dbReference>
<comment type="caution">
    <text evidence="3">The sequence shown here is derived from an EMBL/GenBank/DDBJ whole genome shotgun (WGS) entry which is preliminary data.</text>
</comment>
<evidence type="ECO:0008006" key="5">
    <source>
        <dbReference type="Google" id="ProtNLM"/>
    </source>
</evidence>
<evidence type="ECO:0000259" key="2">
    <source>
        <dbReference type="Pfam" id="PF18701"/>
    </source>
</evidence>
<dbReference type="InterPro" id="IPR040676">
    <property type="entry name" value="DUF5641"/>
</dbReference>
<accession>A0AAV1LLE7</accession>
<dbReference type="Gene3D" id="1.10.340.70">
    <property type="match status" value="1"/>
</dbReference>
<name>A0AAV1LLE7_9NEOP</name>
<dbReference type="Pfam" id="PF17921">
    <property type="entry name" value="Integrase_H2C2"/>
    <property type="match status" value="1"/>
</dbReference>
<reference evidence="3 4" key="1">
    <citation type="submission" date="2023-11" db="EMBL/GenBank/DDBJ databases">
        <authorList>
            <person name="Hedman E."/>
            <person name="Englund M."/>
            <person name="Stromberg M."/>
            <person name="Nyberg Akerstrom W."/>
            <person name="Nylinder S."/>
            <person name="Jareborg N."/>
            <person name="Kallberg Y."/>
            <person name="Kronander E."/>
        </authorList>
    </citation>
    <scope>NUCLEOTIDE SEQUENCE [LARGE SCALE GENOMIC DNA]</scope>
</reference>
<dbReference type="AlphaFoldDB" id="A0AAV1LLE7"/>
<protein>
    <recommendedName>
        <fullName evidence="5">DUF5641 domain-containing protein</fullName>
    </recommendedName>
</protein>
<proteinExistence type="predicted"/>
<evidence type="ECO:0000313" key="4">
    <source>
        <dbReference type="Proteomes" id="UP001314205"/>
    </source>
</evidence>